<sequence length="128" mass="13988">STRLASVSVDGTVKIWDPSSGDCLQTFSTGNPVHNVSFDITNSYLHTEIGTIPLLYPAPISIPSEPFRPKYQGLSISPDGMWIRHNSESVLWLPSEYRPNHSVVSGKTVGMGTINGKVWICKVQLSTS</sequence>
<proteinExistence type="predicted"/>
<dbReference type="InterPro" id="IPR001680">
    <property type="entry name" value="WD40_rpt"/>
</dbReference>
<dbReference type="SUPFAM" id="SSF50998">
    <property type="entry name" value="Quinoprotein alcohol dehydrogenase-like"/>
    <property type="match status" value="1"/>
</dbReference>
<evidence type="ECO:0000313" key="3">
    <source>
        <dbReference type="Proteomes" id="UP000799536"/>
    </source>
</evidence>
<dbReference type="InterPro" id="IPR015943">
    <property type="entry name" value="WD40/YVTN_repeat-like_dom_sf"/>
</dbReference>
<evidence type="ECO:0000313" key="2">
    <source>
        <dbReference type="EMBL" id="KAF2198350.1"/>
    </source>
</evidence>
<dbReference type="OrthoDB" id="5240432at2759"/>
<dbReference type="InterPro" id="IPR011047">
    <property type="entry name" value="Quinoprotein_ADH-like_sf"/>
</dbReference>
<gene>
    <name evidence="2" type="ORF">GQ43DRAFT_164696</name>
</gene>
<keyword evidence="1" id="KW-0853">WD repeat</keyword>
<reference evidence="2" key="1">
    <citation type="journal article" date="2020" name="Stud. Mycol.">
        <title>101 Dothideomycetes genomes: a test case for predicting lifestyles and emergence of pathogens.</title>
        <authorList>
            <person name="Haridas S."/>
            <person name="Albert R."/>
            <person name="Binder M."/>
            <person name="Bloem J."/>
            <person name="Labutti K."/>
            <person name="Salamov A."/>
            <person name="Andreopoulos B."/>
            <person name="Baker S."/>
            <person name="Barry K."/>
            <person name="Bills G."/>
            <person name="Bluhm B."/>
            <person name="Cannon C."/>
            <person name="Castanera R."/>
            <person name="Culley D."/>
            <person name="Daum C."/>
            <person name="Ezra D."/>
            <person name="Gonzalez J."/>
            <person name="Henrissat B."/>
            <person name="Kuo A."/>
            <person name="Liang C."/>
            <person name="Lipzen A."/>
            <person name="Lutzoni F."/>
            <person name="Magnuson J."/>
            <person name="Mondo S."/>
            <person name="Nolan M."/>
            <person name="Ohm R."/>
            <person name="Pangilinan J."/>
            <person name="Park H.-J."/>
            <person name="Ramirez L."/>
            <person name="Alfaro M."/>
            <person name="Sun H."/>
            <person name="Tritt A."/>
            <person name="Yoshinaga Y."/>
            <person name="Zwiers L.-H."/>
            <person name="Turgeon B."/>
            <person name="Goodwin S."/>
            <person name="Spatafora J."/>
            <person name="Crous P."/>
            <person name="Grigoriev I."/>
        </authorList>
    </citation>
    <scope>NUCLEOTIDE SEQUENCE</scope>
    <source>
        <strain evidence="2">ATCC 74209</strain>
    </source>
</reference>
<dbReference type="AlphaFoldDB" id="A0A9P4MVU6"/>
<name>A0A9P4MVU6_9PLEO</name>
<organism evidence="2 3">
    <name type="scientific">Delitschia confertaspora ATCC 74209</name>
    <dbReference type="NCBI Taxonomy" id="1513339"/>
    <lineage>
        <taxon>Eukaryota</taxon>
        <taxon>Fungi</taxon>
        <taxon>Dikarya</taxon>
        <taxon>Ascomycota</taxon>
        <taxon>Pezizomycotina</taxon>
        <taxon>Dothideomycetes</taxon>
        <taxon>Pleosporomycetidae</taxon>
        <taxon>Pleosporales</taxon>
        <taxon>Delitschiaceae</taxon>
        <taxon>Delitschia</taxon>
    </lineage>
</organism>
<dbReference type="PROSITE" id="PS50082">
    <property type="entry name" value="WD_REPEATS_2"/>
    <property type="match status" value="1"/>
</dbReference>
<evidence type="ECO:0008006" key="4">
    <source>
        <dbReference type="Google" id="ProtNLM"/>
    </source>
</evidence>
<dbReference type="Gene3D" id="2.130.10.10">
    <property type="entry name" value="YVTN repeat-like/Quinoprotein amine dehydrogenase"/>
    <property type="match status" value="1"/>
</dbReference>
<evidence type="ECO:0000256" key="1">
    <source>
        <dbReference type="PROSITE-ProRule" id="PRU00221"/>
    </source>
</evidence>
<dbReference type="EMBL" id="ML994150">
    <property type="protein sequence ID" value="KAF2198350.1"/>
    <property type="molecule type" value="Genomic_DNA"/>
</dbReference>
<dbReference type="Proteomes" id="UP000799536">
    <property type="component" value="Unassembled WGS sequence"/>
</dbReference>
<feature type="non-terminal residue" evidence="2">
    <location>
        <position position="1"/>
    </location>
</feature>
<keyword evidence="3" id="KW-1185">Reference proteome</keyword>
<comment type="caution">
    <text evidence="2">The sequence shown here is derived from an EMBL/GenBank/DDBJ whole genome shotgun (WGS) entry which is preliminary data.</text>
</comment>
<accession>A0A9P4MVU6</accession>
<feature type="repeat" description="WD" evidence="1">
    <location>
        <begin position="1"/>
        <end position="26"/>
    </location>
</feature>
<protein>
    <recommendedName>
        <fullName evidence="4">WD domain, G-beta repeat protein</fullName>
    </recommendedName>
</protein>